<evidence type="ECO:0000256" key="1">
    <source>
        <dbReference type="SAM" id="MobiDB-lite"/>
    </source>
</evidence>
<sequence length="410" mass="46915">MTVPNVKENTPVTVPDFTSQDDQKLIKLLLRIESMETSLTENLKRMKSLNQKFKEHERNTKESISKAQEETENSNAKKYEKIIEELHAASSFMSHLQKETESLSQQINERVLTGSHEPNTLVEFHELKLEISKNTESLSNIKSLYDTLSSQVNENGKIISDLCISLEEKNMLNSQGKSTQITTENCKHWEDNTTSQIDYTKNKDDFLDHEEFSSLVCQAPELQKISSIENMCFIPSGKEVTGSSVSATTLKTSMDEKDIVDKGYDEKINKLSEAIAEMNQHVSFYVFVANERTLNLRAERNFTCFDAGNDGNHFNVVTGTFTVPCSGLYLFSLMLDIDSHEEMEFKIFVKSKNEEELCFTYLKKINDSTTVVFALTLCKDDEIYIRPFENYFKVNVCVQSYFSCALLKTF</sequence>
<accession>A0A9W2ZL02</accession>
<dbReference type="Gene3D" id="2.60.120.40">
    <property type="match status" value="1"/>
</dbReference>
<feature type="region of interest" description="Disordered" evidence="1">
    <location>
        <begin position="50"/>
        <end position="75"/>
    </location>
</feature>
<reference evidence="4" key="1">
    <citation type="submission" date="2025-08" db="UniProtKB">
        <authorList>
            <consortium name="RefSeq"/>
        </authorList>
    </citation>
    <scope>IDENTIFICATION</scope>
</reference>
<dbReference type="InterPro" id="IPR001073">
    <property type="entry name" value="C1q_dom"/>
</dbReference>
<organism evidence="3 4">
    <name type="scientific">Biomphalaria glabrata</name>
    <name type="common">Bloodfluke planorb</name>
    <name type="synonym">Freshwater snail</name>
    <dbReference type="NCBI Taxonomy" id="6526"/>
    <lineage>
        <taxon>Eukaryota</taxon>
        <taxon>Metazoa</taxon>
        <taxon>Spiralia</taxon>
        <taxon>Lophotrochozoa</taxon>
        <taxon>Mollusca</taxon>
        <taxon>Gastropoda</taxon>
        <taxon>Heterobranchia</taxon>
        <taxon>Euthyneura</taxon>
        <taxon>Panpulmonata</taxon>
        <taxon>Hygrophila</taxon>
        <taxon>Lymnaeoidea</taxon>
        <taxon>Planorbidae</taxon>
        <taxon>Biomphalaria</taxon>
    </lineage>
</organism>
<evidence type="ECO:0000313" key="4">
    <source>
        <dbReference type="RefSeq" id="XP_055875721.1"/>
    </source>
</evidence>
<feature type="compositionally biased region" description="Basic and acidic residues" evidence="1">
    <location>
        <begin position="52"/>
        <end position="75"/>
    </location>
</feature>
<evidence type="ECO:0000259" key="2">
    <source>
        <dbReference type="Pfam" id="PF00386"/>
    </source>
</evidence>
<keyword evidence="3" id="KW-1185">Reference proteome</keyword>
<dbReference type="RefSeq" id="XP_055875721.1">
    <property type="nucleotide sequence ID" value="XM_056019746.1"/>
</dbReference>
<dbReference type="SUPFAM" id="SSF49842">
    <property type="entry name" value="TNF-like"/>
    <property type="match status" value="1"/>
</dbReference>
<proteinExistence type="predicted"/>
<dbReference type="Pfam" id="PF00386">
    <property type="entry name" value="C1q"/>
    <property type="match status" value="1"/>
</dbReference>
<dbReference type="GeneID" id="129924532"/>
<gene>
    <name evidence="4" type="primary">LOC129924532</name>
</gene>
<protein>
    <submittedName>
        <fullName evidence="4">Uncharacterized protein LOC129924532 isoform X2</fullName>
    </submittedName>
</protein>
<dbReference type="InterPro" id="IPR008983">
    <property type="entry name" value="Tumour_necrosis_fac-like_dom"/>
</dbReference>
<name>A0A9W2ZL02_BIOGL</name>
<feature type="domain" description="C1q" evidence="2">
    <location>
        <begin position="295"/>
        <end position="404"/>
    </location>
</feature>
<dbReference type="AlphaFoldDB" id="A0A9W2ZL02"/>
<dbReference type="Proteomes" id="UP001165740">
    <property type="component" value="Chromosome 1"/>
</dbReference>
<evidence type="ECO:0000313" key="3">
    <source>
        <dbReference type="Proteomes" id="UP001165740"/>
    </source>
</evidence>